<dbReference type="AlphaFoldDB" id="A0A0L9VDQ0"/>
<dbReference type="EMBL" id="CM003379">
    <property type="protein sequence ID" value="KOM53185.1"/>
    <property type="molecule type" value="Genomic_DNA"/>
</dbReference>
<dbReference type="PANTHER" id="PTHR31099">
    <property type="entry name" value="OS06G0165300 PROTEIN"/>
    <property type="match status" value="1"/>
</dbReference>
<evidence type="ECO:0000313" key="5">
    <source>
        <dbReference type="Proteomes" id="UP000053144"/>
    </source>
</evidence>
<feature type="domain" description="Transposase (putative) gypsy type" evidence="3">
    <location>
        <begin position="154"/>
        <end position="208"/>
    </location>
</feature>
<sequence length="674" mass="75155">MSSDFSGDEGRGYADNDNASPSSSSLALFSGPSARASPSGNSSDLLVDSDAPDEVAIHVDSTGAWDGKPRAWPPVPGYEWVPHEVRQLPSSFYDRQAFRNLIPHVCLVKSADDARHFKLAICQRTERVCHGRGNYPSDFFYVYATMFKDLKVLLPFSDFQMGVLRTLNLAPTQLHPNGWAFMQVFSAICSGLALYLTPAAFLYFFHVQPHPSKPWVSFRTVGNKHLLTLFNSSYKDFKNHFFKVVPTEIGQQSFCFPTGEAKFPFYWTRDPRKVLSWPKPQMAPEDLDLINQLCQLPPKSFCRALIGFLGKTNLPSNVFGKLSLIVFRRAAICNLSEFSSALQIISRRWIRPRTTPSPACSLRGEAMCESRAGVHPKPPPLLLNLSLLVQCHRFPFLRLRSRLWPIQRLLPSPPPKKKGKRKAARETFAESKHAKRSLPDGPPLPSLLSPNSWVAKHLHFDHFAEDKALISGMTEEEVSNMSLELTARAALCQTYAAYKRASASAELQELQAKLESTIKANQDLTLRLAETERMAEEDKNKASTLLAEGRAVQRRMQRSLDDAKLDLQKATASNTTLTTERDSLLDRVTKLEAEVKLLGDEVVNEHVLGFDKAVAQCHLLFQVPTDDPRLDVSMMVVDDKLVPIHVPPSSPPVGQNVEAPIETVGETDGAEGQP</sequence>
<feature type="region of interest" description="Disordered" evidence="2">
    <location>
        <begin position="1"/>
        <end position="48"/>
    </location>
</feature>
<organism evidence="4 5">
    <name type="scientific">Phaseolus angularis</name>
    <name type="common">Azuki bean</name>
    <name type="synonym">Vigna angularis</name>
    <dbReference type="NCBI Taxonomy" id="3914"/>
    <lineage>
        <taxon>Eukaryota</taxon>
        <taxon>Viridiplantae</taxon>
        <taxon>Streptophyta</taxon>
        <taxon>Embryophyta</taxon>
        <taxon>Tracheophyta</taxon>
        <taxon>Spermatophyta</taxon>
        <taxon>Magnoliopsida</taxon>
        <taxon>eudicotyledons</taxon>
        <taxon>Gunneridae</taxon>
        <taxon>Pentapetalae</taxon>
        <taxon>rosids</taxon>
        <taxon>fabids</taxon>
        <taxon>Fabales</taxon>
        <taxon>Fabaceae</taxon>
        <taxon>Papilionoideae</taxon>
        <taxon>50 kb inversion clade</taxon>
        <taxon>NPAAA clade</taxon>
        <taxon>indigoferoid/millettioid clade</taxon>
        <taxon>Phaseoleae</taxon>
        <taxon>Vigna</taxon>
    </lineage>
</organism>
<evidence type="ECO:0000313" key="4">
    <source>
        <dbReference type="EMBL" id="KOM53185.1"/>
    </source>
</evidence>
<feature type="compositionally biased region" description="Low complexity" evidence="2">
    <location>
        <begin position="15"/>
        <end position="34"/>
    </location>
</feature>
<proteinExistence type="predicted"/>
<feature type="coiled-coil region" evidence="1">
    <location>
        <begin position="574"/>
        <end position="601"/>
    </location>
</feature>
<dbReference type="Pfam" id="PF04195">
    <property type="entry name" value="Transposase_28"/>
    <property type="match status" value="1"/>
</dbReference>
<protein>
    <recommendedName>
        <fullName evidence="3">Transposase (putative) gypsy type domain-containing protein</fullName>
    </recommendedName>
</protein>
<accession>A0A0L9VDQ0</accession>
<dbReference type="InterPro" id="IPR007321">
    <property type="entry name" value="Transposase_28"/>
</dbReference>
<reference evidence="5" key="1">
    <citation type="journal article" date="2015" name="Proc. Natl. Acad. Sci. U.S.A.">
        <title>Genome sequencing of adzuki bean (Vigna angularis) provides insight into high starch and low fat accumulation and domestication.</title>
        <authorList>
            <person name="Yang K."/>
            <person name="Tian Z."/>
            <person name="Chen C."/>
            <person name="Luo L."/>
            <person name="Zhao B."/>
            <person name="Wang Z."/>
            <person name="Yu L."/>
            <person name="Li Y."/>
            <person name="Sun Y."/>
            <person name="Li W."/>
            <person name="Chen Y."/>
            <person name="Li Y."/>
            <person name="Zhang Y."/>
            <person name="Ai D."/>
            <person name="Zhao J."/>
            <person name="Shang C."/>
            <person name="Ma Y."/>
            <person name="Wu B."/>
            <person name="Wang M."/>
            <person name="Gao L."/>
            <person name="Sun D."/>
            <person name="Zhang P."/>
            <person name="Guo F."/>
            <person name="Wang W."/>
            <person name="Li Y."/>
            <person name="Wang J."/>
            <person name="Varshney R.K."/>
            <person name="Wang J."/>
            <person name="Ling H.Q."/>
            <person name="Wan P."/>
        </authorList>
    </citation>
    <scope>NUCLEOTIDE SEQUENCE</scope>
    <source>
        <strain evidence="5">cv. Jingnong 6</strain>
    </source>
</reference>
<keyword evidence="1" id="KW-0175">Coiled coil</keyword>
<evidence type="ECO:0000256" key="2">
    <source>
        <dbReference type="SAM" id="MobiDB-lite"/>
    </source>
</evidence>
<dbReference type="PANTHER" id="PTHR31099:SF49">
    <property type="entry name" value="MYOSIN HEAVY CHAIN-LIKE PROTEIN"/>
    <property type="match status" value="1"/>
</dbReference>
<feature type="region of interest" description="Disordered" evidence="2">
    <location>
        <begin position="647"/>
        <end position="674"/>
    </location>
</feature>
<gene>
    <name evidence="4" type="ORF">LR48_Vigan09g184400</name>
</gene>
<evidence type="ECO:0000259" key="3">
    <source>
        <dbReference type="Pfam" id="PF04195"/>
    </source>
</evidence>
<feature type="region of interest" description="Disordered" evidence="2">
    <location>
        <begin position="410"/>
        <end position="445"/>
    </location>
</feature>
<name>A0A0L9VDQ0_PHAAN</name>
<feature type="coiled-coil region" evidence="1">
    <location>
        <begin position="500"/>
        <end position="548"/>
    </location>
</feature>
<evidence type="ECO:0000256" key="1">
    <source>
        <dbReference type="SAM" id="Coils"/>
    </source>
</evidence>
<dbReference type="Proteomes" id="UP000053144">
    <property type="component" value="Chromosome 9"/>
</dbReference>
<dbReference type="Gramene" id="KOM53185">
    <property type="protein sequence ID" value="KOM53185"/>
    <property type="gene ID" value="LR48_Vigan09g184400"/>
</dbReference>